<dbReference type="InterPro" id="IPR056819">
    <property type="entry name" value="ACBP4-6_C"/>
</dbReference>
<keyword evidence="2" id="KW-0677">Repeat</keyword>
<dbReference type="InterPro" id="IPR006652">
    <property type="entry name" value="Kelch_1"/>
</dbReference>
<dbReference type="Pfam" id="PF01344">
    <property type="entry name" value="Kelch_1"/>
    <property type="match status" value="1"/>
</dbReference>
<keyword evidence="1" id="KW-0880">Kelch repeat</keyword>
<organism evidence="5 6">
    <name type="scientific">Dioscorea cayennensis subsp. rotundata</name>
    <name type="common">White Guinea yam</name>
    <name type="synonym">Dioscorea rotundata</name>
    <dbReference type="NCBI Taxonomy" id="55577"/>
    <lineage>
        <taxon>Eukaryota</taxon>
        <taxon>Viridiplantae</taxon>
        <taxon>Streptophyta</taxon>
        <taxon>Embryophyta</taxon>
        <taxon>Tracheophyta</taxon>
        <taxon>Spermatophyta</taxon>
        <taxon>Magnoliopsida</taxon>
        <taxon>Liliopsida</taxon>
        <taxon>Dioscoreales</taxon>
        <taxon>Dioscoreaceae</taxon>
        <taxon>Dioscorea</taxon>
    </lineage>
</organism>
<feature type="domain" description="Acyl-CoA-binding" evidence="4">
    <location>
        <begin position="398"/>
        <end position="499"/>
    </location>
</feature>
<evidence type="ECO:0000313" key="6">
    <source>
        <dbReference type="RefSeq" id="XP_039142537.1"/>
    </source>
</evidence>
<dbReference type="PANTHER" id="PTHR46093:SF5">
    <property type="entry name" value="OS02G0822800 PROTEIN"/>
    <property type="match status" value="1"/>
</dbReference>
<dbReference type="Pfam" id="PF24681">
    <property type="entry name" value="Kelch_KLHDC2_KLHL20_DRC7"/>
    <property type="match status" value="1"/>
</dbReference>
<evidence type="ECO:0000256" key="3">
    <source>
        <dbReference type="SAM" id="Coils"/>
    </source>
</evidence>
<proteinExistence type="predicted"/>
<evidence type="ECO:0000259" key="4">
    <source>
        <dbReference type="Pfam" id="PF24922"/>
    </source>
</evidence>
<dbReference type="Pfam" id="PF24922">
    <property type="entry name" value="ACBP4_C"/>
    <property type="match status" value="1"/>
</dbReference>
<dbReference type="PANTHER" id="PTHR46093">
    <property type="entry name" value="ACYL-COA-BINDING DOMAIN-CONTAINING PROTEIN 5"/>
    <property type="match status" value="1"/>
</dbReference>
<keyword evidence="3" id="KW-0175">Coiled coil</keyword>
<dbReference type="GeneID" id="120279796"/>
<dbReference type="InterPro" id="IPR015915">
    <property type="entry name" value="Kelch-typ_b-propeller"/>
</dbReference>
<reference evidence="6" key="1">
    <citation type="submission" date="2025-08" db="UniProtKB">
        <authorList>
            <consortium name="RefSeq"/>
        </authorList>
    </citation>
    <scope>IDENTIFICATION</scope>
</reference>
<gene>
    <name evidence="6" type="primary">LOC120279796</name>
</gene>
<evidence type="ECO:0000256" key="2">
    <source>
        <dbReference type="ARBA" id="ARBA00022737"/>
    </source>
</evidence>
<feature type="coiled-coil region" evidence="3">
    <location>
        <begin position="399"/>
        <end position="492"/>
    </location>
</feature>
<dbReference type="SUPFAM" id="SSF50965">
    <property type="entry name" value="Galactose oxidase, central domain"/>
    <property type="match status" value="1"/>
</dbReference>
<keyword evidence="5" id="KW-1185">Reference proteome</keyword>
<evidence type="ECO:0000256" key="1">
    <source>
        <dbReference type="ARBA" id="ARBA00022441"/>
    </source>
</evidence>
<evidence type="ECO:0000313" key="5">
    <source>
        <dbReference type="Proteomes" id="UP001515500"/>
    </source>
</evidence>
<dbReference type="Proteomes" id="UP001515500">
    <property type="component" value="Chromosome 2"/>
</dbReference>
<dbReference type="Gene3D" id="2.120.10.80">
    <property type="entry name" value="Kelch-type beta propeller"/>
    <property type="match status" value="2"/>
</dbReference>
<name>A0AB40CR26_DIOCR</name>
<dbReference type="InterPro" id="IPR011043">
    <property type="entry name" value="Gal_Oxase/kelch_b-propeller"/>
</dbReference>
<dbReference type="AlphaFoldDB" id="A0AB40CR26"/>
<sequence>MEAKNGNDSLSCDPFSVMPYDQWVLINCSGSRPPGRYKHAAEVFQEKLYVVGGSRNGRYLSDFQVFDLRTLKWSQLRLKVDTDGSNPEDGASDLSFPASAGHSLVKWENKLLVIAGHQKSSSDTVTVWSIDPETGSCHVVKTNGKVPTARGGQSVTLVGSRVIMFGGEDRKRRLLNDLYILDLETMSWDVLEVKKQSPAPRFDHTTAVQGDQYLLIFGGSSHSTCFNDLHILDLQTMDWAQSDIRGAGVSPRGGHAAVAVDENWFIVGGGDNSSGAPETLVLNMPKLVWSIVTSVGQRDPLASEGLTLCSAMIDGEKLLIAFGGYNGKYNNEIFILKTKKLDSTQPRLLQSTAAAAAAASVTAVYALTTAADKEITVIAKEEKPKKVQTQESTKVVANYDALSAENKILESRLMEIRAENLKLRGNIDELNNSHTELSIELQSVQNQLAAESSRCLKIEEQIAEMQKKLLSLNSIEQELVALRDQKTQIEVHSAELQKQRSGGVWNWMTGAS</sequence>
<protein>
    <submittedName>
        <fullName evidence="6">Acyl-CoA-binding domain-containing protein 4</fullName>
    </submittedName>
</protein>
<dbReference type="RefSeq" id="XP_039142537.1">
    <property type="nucleotide sequence ID" value="XM_039286603.1"/>
</dbReference>
<accession>A0AB40CR26</accession>